<evidence type="ECO:0000313" key="2">
    <source>
        <dbReference type="RefSeq" id="XP_018014781.1"/>
    </source>
</evidence>
<keyword evidence="1" id="KW-1185">Reference proteome</keyword>
<reference evidence="2" key="1">
    <citation type="submission" date="2025-08" db="UniProtKB">
        <authorList>
            <consortium name="RefSeq"/>
        </authorList>
    </citation>
    <scope>IDENTIFICATION</scope>
    <source>
        <tissue evidence="2">Whole organism</tissue>
    </source>
</reference>
<dbReference type="KEGG" id="hazt:108671719"/>
<dbReference type="RefSeq" id="XP_018014781.1">
    <property type="nucleotide sequence ID" value="XM_018159292.1"/>
</dbReference>
<gene>
    <name evidence="2" type="primary">LOC108671719</name>
</gene>
<dbReference type="AlphaFoldDB" id="A0A8B7NNQ8"/>
<name>A0A8B7NNQ8_HYAAZ</name>
<organism evidence="1 2">
    <name type="scientific">Hyalella azteca</name>
    <name type="common">Amphipod</name>
    <dbReference type="NCBI Taxonomy" id="294128"/>
    <lineage>
        <taxon>Eukaryota</taxon>
        <taxon>Metazoa</taxon>
        <taxon>Ecdysozoa</taxon>
        <taxon>Arthropoda</taxon>
        <taxon>Crustacea</taxon>
        <taxon>Multicrustacea</taxon>
        <taxon>Malacostraca</taxon>
        <taxon>Eumalacostraca</taxon>
        <taxon>Peracarida</taxon>
        <taxon>Amphipoda</taxon>
        <taxon>Senticaudata</taxon>
        <taxon>Talitrida</taxon>
        <taxon>Talitroidea</taxon>
        <taxon>Hyalellidae</taxon>
        <taxon>Hyalella</taxon>
    </lineage>
</organism>
<dbReference type="GeneID" id="108671719"/>
<accession>A0A8B7NNQ8</accession>
<sequence length="206" mass="23534">MAAPVVITSWKSHQAHCILFASVHEDVEPSTREVELYISESSCNEYNDHAIVEEKKVHDECLLPGPYCESLPQDYTIRSFSLEIIKDYHLPGMPLDTFQSFSSYWATNGAVLCCTSWVTLYPFLCQRSVVDWSAKALRETYELMPCLQWLSCYHDVDASTASLNLVDEGACGREVYSECGVELIKVDDRSQLLRSAYQKFVIFRYV</sequence>
<protein>
    <submittedName>
        <fullName evidence="2">Uncharacterized protein LOC108671719</fullName>
    </submittedName>
</protein>
<dbReference type="Proteomes" id="UP000694843">
    <property type="component" value="Unplaced"/>
</dbReference>
<evidence type="ECO:0000313" key="1">
    <source>
        <dbReference type="Proteomes" id="UP000694843"/>
    </source>
</evidence>
<proteinExistence type="predicted"/>